<keyword evidence="2" id="KW-1185">Reference proteome</keyword>
<protein>
    <submittedName>
        <fullName evidence="1">Uncharacterized protein</fullName>
    </submittedName>
</protein>
<gene>
    <name evidence="1" type="ORF">EZ449_16290</name>
</gene>
<dbReference type="Proteomes" id="UP000291485">
    <property type="component" value="Unassembled WGS sequence"/>
</dbReference>
<evidence type="ECO:0000313" key="2">
    <source>
        <dbReference type="Proteomes" id="UP000291485"/>
    </source>
</evidence>
<name>A0A4R0P0D1_9SPHI</name>
<accession>A0A4R0P0D1</accession>
<dbReference type="RefSeq" id="WP_131560766.1">
    <property type="nucleotide sequence ID" value="NZ_SJSN01000013.1"/>
</dbReference>
<evidence type="ECO:0000313" key="1">
    <source>
        <dbReference type="EMBL" id="TCD05646.1"/>
    </source>
</evidence>
<dbReference type="OrthoDB" id="770063at2"/>
<comment type="caution">
    <text evidence="1">The sequence shown here is derived from an EMBL/GenBank/DDBJ whole genome shotgun (WGS) entry which is preliminary data.</text>
</comment>
<dbReference type="Gene3D" id="2.60.40.1180">
    <property type="entry name" value="Golgi alpha-mannosidase II"/>
    <property type="match status" value="1"/>
</dbReference>
<organism evidence="1 2">
    <name type="scientific">Pedobacter frigidisoli</name>
    <dbReference type="NCBI Taxonomy" id="2530455"/>
    <lineage>
        <taxon>Bacteria</taxon>
        <taxon>Pseudomonadati</taxon>
        <taxon>Bacteroidota</taxon>
        <taxon>Sphingobacteriia</taxon>
        <taxon>Sphingobacteriales</taxon>
        <taxon>Sphingobacteriaceae</taxon>
        <taxon>Pedobacter</taxon>
    </lineage>
</organism>
<sequence>MPISKNKTPLTKDKLLNPLNIYEVNPIIFYSGKEDELNIELVEFNHGELIIKSLSTDILKVKELIMEDEDFDIKWKQTTKGLRITLPDGLINDEFRQKCTLKIKF</sequence>
<proteinExistence type="predicted"/>
<dbReference type="AlphaFoldDB" id="A0A4R0P0D1"/>
<dbReference type="EMBL" id="SJSN01000013">
    <property type="protein sequence ID" value="TCD05646.1"/>
    <property type="molecule type" value="Genomic_DNA"/>
</dbReference>
<reference evidence="1 2" key="1">
    <citation type="submission" date="2019-02" db="EMBL/GenBank/DDBJ databases">
        <title>Pedobacter sp. RP-3-11 sp. nov., isolated from Arctic soil.</title>
        <authorList>
            <person name="Dahal R.H."/>
        </authorList>
    </citation>
    <scope>NUCLEOTIDE SEQUENCE [LARGE SCALE GENOMIC DNA]</scope>
    <source>
        <strain evidence="1 2">RP-3-11</strain>
    </source>
</reference>
<dbReference type="InterPro" id="IPR013780">
    <property type="entry name" value="Glyco_hydro_b"/>
</dbReference>